<feature type="compositionally biased region" description="Polar residues" evidence="1">
    <location>
        <begin position="28"/>
        <end position="37"/>
    </location>
</feature>
<keyword evidence="3" id="KW-1185">Reference proteome</keyword>
<accession>A0A2Z6QFL7</accession>
<evidence type="ECO:0000313" key="3">
    <source>
        <dbReference type="Proteomes" id="UP000247702"/>
    </source>
</evidence>
<feature type="compositionally biased region" description="Polar residues" evidence="1">
    <location>
        <begin position="47"/>
        <end position="60"/>
    </location>
</feature>
<reference evidence="2 3" key="1">
    <citation type="submission" date="2017-11" db="EMBL/GenBank/DDBJ databases">
        <title>The genome of Rhizophagus clarus HR1 reveals common genetic basis of auxotrophy among arbuscular mycorrhizal fungi.</title>
        <authorList>
            <person name="Kobayashi Y."/>
        </authorList>
    </citation>
    <scope>NUCLEOTIDE SEQUENCE [LARGE SCALE GENOMIC DNA]</scope>
    <source>
        <strain evidence="2 3">HR1</strain>
    </source>
</reference>
<dbReference type="AlphaFoldDB" id="A0A2Z6QFL7"/>
<sequence length="93" mass="10333">MCRNIIPLATPYDLGYNLNCNLTASQRSQLVPPSHNTCESRLENDDSGGSDTSPSENNNMAGRLGEVEDDIVSDFHYQILHIIVKILSYFTVC</sequence>
<evidence type="ECO:0000256" key="1">
    <source>
        <dbReference type="SAM" id="MobiDB-lite"/>
    </source>
</evidence>
<dbReference type="Proteomes" id="UP000247702">
    <property type="component" value="Unassembled WGS sequence"/>
</dbReference>
<feature type="region of interest" description="Disordered" evidence="1">
    <location>
        <begin position="28"/>
        <end position="62"/>
    </location>
</feature>
<protein>
    <submittedName>
        <fullName evidence="2">Uncharacterized protein</fullName>
    </submittedName>
</protein>
<dbReference type="EMBL" id="BEXD01000032">
    <property type="protein sequence ID" value="GBB83561.1"/>
    <property type="molecule type" value="Genomic_DNA"/>
</dbReference>
<name>A0A2Z6QFL7_9GLOM</name>
<proteinExistence type="predicted"/>
<gene>
    <name evidence="2" type="ORF">RclHR1_10260004</name>
</gene>
<comment type="caution">
    <text evidence="2">The sequence shown here is derived from an EMBL/GenBank/DDBJ whole genome shotgun (WGS) entry which is preliminary data.</text>
</comment>
<organism evidence="2 3">
    <name type="scientific">Rhizophagus clarus</name>
    <dbReference type="NCBI Taxonomy" id="94130"/>
    <lineage>
        <taxon>Eukaryota</taxon>
        <taxon>Fungi</taxon>
        <taxon>Fungi incertae sedis</taxon>
        <taxon>Mucoromycota</taxon>
        <taxon>Glomeromycotina</taxon>
        <taxon>Glomeromycetes</taxon>
        <taxon>Glomerales</taxon>
        <taxon>Glomeraceae</taxon>
        <taxon>Rhizophagus</taxon>
    </lineage>
</organism>
<evidence type="ECO:0000313" key="2">
    <source>
        <dbReference type="EMBL" id="GBB83561.1"/>
    </source>
</evidence>